<accession>A0A8D5JNJ8</accession>
<evidence type="ECO:0000313" key="3">
    <source>
        <dbReference type="EMBL" id="BCL62752.1"/>
    </source>
</evidence>
<protein>
    <recommendedName>
        <fullName evidence="2">LapB rubredoxin metal binding domain-containing protein</fullName>
    </recommendedName>
</protein>
<evidence type="ECO:0000313" key="4">
    <source>
        <dbReference type="Proteomes" id="UP000826725"/>
    </source>
</evidence>
<proteinExistence type="predicted"/>
<sequence length="88" mass="9667">MAAMGTKKGKKEKPFFVCRECGYKTVKWLGRCPECGEWESLEEHQPVSPGKALLKGVAEPVPLHLAPDGDEERVSTGIEELDRVLGEG</sequence>
<keyword evidence="4" id="KW-1185">Reference proteome</keyword>
<reference evidence="3" key="1">
    <citation type="submission" date="2020-09" db="EMBL/GenBank/DDBJ databases">
        <title>Desulfogranum mesoprofundum gen. nov., sp. nov., a novel mesophilic, sulfate-reducing chemolithoautotroph isolated from a deep-sea hydrothermal vent chimney in the Suiyo Seamount.</title>
        <authorList>
            <person name="Hashimoto Y."/>
            <person name="Nakagawa S."/>
        </authorList>
    </citation>
    <scope>NUCLEOTIDE SEQUENCE</scope>
    <source>
        <strain evidence="3">KT2</strain>
    </source>
</reference>
<gene>
    <name evidence="3" type="ORF">DGMP_34450</name>
</gene>
<dbReference type="Proteomes" id="UP000826725">
    <property type="component" value="Chromosome"/>
</dbReference>
<dbReference type="InterPro" id="IPR041166">
    <property type="entry name" value="Rubredoxin_2"/>
</dbReference>
<name>A0A8D5JNJ8_9BACT</name>
<dbReference type="AlphaFoldDB" id="A0A8D5JNJ8"/>
<feature type="domain" description="LapB rubredoxin metal binding" evidence="2">
    <location>
        <begin position="16"/>
        <end position="43"/>
    </location>
</feature>
<organism evidence="3 4">
    <name type="scientific">Desulfomarina profundi</name>
    <dbReference type="NCBI Taxonomy" id="2772557"/>
    <lineage>
        <taxon>Bacteria</taxon>
        <taxon>Pseudomonadati</taxon>
        <taxon>Thermodesulfobacteriota</taxon>
        <taxon>Desulfobulbia</taxon>
        <taxon>Desulfobulbales</taxon>
        <taxon>Desulfobulbaceae</taxon>
        <taxon>Desulfomarina</taxon>
    </lineage>
</organism>
<evidence type="ECO:0000259" key="2">
    <source>
        <dbReference type="Pfam" id="PF18073"/>
    </source>
</evidence>
<dbReference type="GO" id="GO:0046872">
    <property type="term" value="F:metal ion binding"/>
    <property type="evidence" value="ECO:0007669"/>
    <property type="project" value="UniProtKB-KW"/>
</dbReference>
<keyword evidence="1" id="KW-0479">Metal-binding</keyword>
<dbReference type="Pfam" id="PF18073">
    <property type="entry name" value="Zn_ribbon_LapB"/>
    <property type="match status" value="1"/>
</dbReference>
<dbReference type="KEGG" id="dbk:DGMP_34450"/>
<dbReference type="EMBL" id="AP024086">
    <property type="protein sequence ID" value="BCL62752.1"/>
    <property type="molecule type" value="Genomic_DNA"/>
</dbReference>
<evidence type="ECO:0000256" key="1">
    <source>
        <dbReference type="ARBA" id="ARBA00022723"/>
    </source>
</evidence>